<comment type="caution">
    <text evidence="1">The sequence shown here is derived from an EMBL/GenBank/DDBJ whole genome shotgun (WGS) entry which is preliminary data.</text>
</comment>
<dbReference type="SUPFAM" id="SSF49464">
    <property type="entry name" value="Carboxypeptidase regulatory domain-like"/>
    <property type="match status" value="1"/>
</dbReference>
<reference evidence="1" key="1">
    <citation type="journal article" date="2022" name="Int. J. Syst. Evol. Microbiol.">
        <title>Prevotella lacticifex sp. nov., isolated from the rumen of cows.</title>
        <authorList>
            <person name="Shinkai T."/>
            <person name="Ikeyama N."/>
            <person name="Kumagai M."/>
            <person name="Ohmori H."/>
            <person name="Sakamoto M."/>
            <person name="Ohkuma M."/>
            <person name="Mitsumori M."/>
        </authorList>
    </citation>
    <scope>NUCLEOTIDE SEQUENCE</scope>
    <source>
        <strain evidence="1">R5076</strain>
    </source>
</reference>
<dbReference type="EMBL" id="BPUB01000002">
    <property type="protein sequence ID" value="GJG59437.1"/>
    <property type="molecule type" value="Genomic_DNA"/>
</dbReference>
<sequence length="856" mass="98913">MGQNNNITGIVMNDRGKPMTDLNIFLTPINDETNVLAYSLTDKHGHFSISITNNSDSLSLRVTGINIKPYNKSIRNNSEFHKITVVEESQLLKEVKVTASKLYANKDTLNYNVQSFLRPEDFALADVLKRMPGVTVNDAGVISYMGKDISKLKIEGIDLMKDHYGLASNNLDPKNIATVQIIPNDQDVKALKGLQPEDRASINIKLKKGAMGVFNIISTIGGGHESRTSNQGRRFLFDEQLLAMYFSRTMQLFTNYEGNNDGHDISQELHTKSIGNQTYTPQITGIYPVQTNSLKKKNYYFNNSHTITYNQILRTASNSEIGLNAAYWTDRNNISSQQHTMHLLPDNGENSFQEYQYFKGHQSMLYGDLSYISNKDLNYNKELLSFNYNRNKTFGTTVNNKEIGQKATYENYRLSNDFQWVKRNSKYQGVQLHSKINLERSPQNLFADTNLFPEDIQATNIFQTVRRTNITFNNDMQWLSAFTIKGVRFHPEIMANYQEDGIRSDLTAFVNNLSMKQYVFGGGLNGSYILPKIKVYFYLPIEYHNSKLTERRYKDDMHYANTIFDPNAEVIYNPNTSNQFRLKWSKEHSSPQIDQLYTNPILLSYRELTAYDGSRLYEGYSRNLLMEWNYRDILGMRFIGITANIGNEKPHVLYGSYFQDNTERIMSVQSNEKGHNASVTGRFSKGFALWNMKLECNGAYYYKDYPLLLQKEVERDITNTMFWGMNLYATPCAHFTLEWQGQWRQYWSKMSEGPKLPMVRQISNDISIKCSLPYKILLNPTFHHYYNSLNYGDRTFWLSDLNMSMTVGHVLLLLVCENLFNERQYINTTNGNLTREQTSFPLRGRSVLLKARIKIL</sequence>
<dbReference type="SUPFAM" id="SSF56935">
    <property type="entry name" value="Porins"/>
    <property type="match status" value="1"/>
</dbReference>
<dbReference type="InterPro" id="IPR008969">
    <property type="entry name" value="CarboxyPept-like_regulatory"/>
</dbReference>
<dbReference type="Proteomes" id="UP000825483">
    <property type="component" value="Unassembled WGS sequence"/>
</dbReference>
<dbReference type="AlphaFoldDB" id="A0A9R1CX70"/>
<name>A0A9R1CX70_9BACT</name>
<protein>
    <recommendedName>
        <fullName evidence="3">TonB-dependent receptor</fullName>
    </recommendedName>
</protein>
<gene>
    <name evidence="1" type="ORF">PRLR5076_22880</name>
</gene>
<accession>A0A9R1CX70</accession>
<keyword evidence="2" id="KW-1185">Reference proteome</keyword>
<evidence type="ECO:0000313" key="2">
    <source>
        <dbReference type="Proteomes" id="UP000825483"/>
    </source>
</evidence>
<evidence type="ECO:0008006" key="3">
    <source>
        <dbReference type="Google" id="ProtNLM"/>
    </source>
</evidence>
<proteinExistence type="predicted"/>
<evidence type="ECO:0000313" key="1">
    <source>
        <dbReference type="EMBL" id="GJG59437.1"/>
    </source>
</evidence>
<organism evidence="1 2">
    <name type="scientific">Prevotella lacticifex</name>
    <dbReference type="NCBI Taxonomy" id="2854755"/>
    <lineage>
        <taxon>Bacteria</taxon>
        <taxon>Pseudomonadati</taxon>
        <taxon>Bacteroidota</taxon>
        <taxon>Bacteroidia</taxon>
        <taxon>Bacteroidales</taxon>
        <taxon>Prevotellaceae</taxon>
        <taxon>Prevotella</taxon>
    </lineage>
</organism>